<dbReference type="Proteomes" id="UP001562425">
    <property type="component" value="Unassembled WGS sequence"/>
</dbReference>
<accession>A0ABD1CBK1</accession>
<dbReference type="AlphaFoldDB" id="A0ABD1CBK1"/>
<name>A0ABD1CBK1_CULPP</name>
<proteinExistence type="predicted"/>
<keyword evidence="3" id="KW-1185">Reference proteome</keyword>
<evidence type="ECO:0000256" key="1">
    <source>
        <dbReference type="SAM" id="MobiDB-lite"/>
    </source>
</evidence>
<organism evidence="2 3">
    <name type="scientific">Culex pipiens pipiens</name>
    <name type="common">Northern house mosquito</name>
    <dbReference type="NCBI Taxonomy" id="38569"/>
    <lineage>
        <taxon>Eukaryota</taxon>
        <taxon>Metazoa</taxon>
        <taxon>Ecdysozoa</taxon>
        <taxon>Arthropoda</taxon>
        <taxon>Hexapoda</taxon>
        <taxon>Insecta</taxon>
        <taxon>Pterygota</taxon>
        <taxon>Neoptera</taxon>
        <taxon>Endopterygota</taxon>
        <taxon>Diptera</taxon>
        <taxon>Nematocera</taxon>
        <taxon>Culicoidea</taxon>
        <taxon>Culicidae</taxon>
        <taxon>Culicinae</taxon>
        <taxon>Culicini</taxon>
        <taxon>Culex</taxon>
        <taxon>Culex</taxon>
    </lineage>
</organism>
<evidence type="ECO:0000313" key="2">
    <source>
        <dbReference type="EMBL" id="KAL1373726.1"/>
    </source>
</evidence>
<feature type="compositionally biased region" description="Polar residues" evidence="1">
    <location>
        <begin position="38"/>
        <end position="69"/>
    </location>
</feature>
<sequence>MSSSGFLATMKTFAPSIRRRRRVDKQNLELHNNNNNNEPSSAGTGQQQPRSSSAATTPTGGETLSVTSSGRGGIAAGIHGVGEVISPAGSWDIVPPITPPAAFLPPGYKRLSMKGSSQVATIADQLQQQQQHHHHHHQPKPERPNSLGPPATVAKLSVATRRGHCYHSDGFQDNQRKTPPPNSEQLQNQHQQQSNQLPSQAALSAAAAAVAQQHQQALQQHHQLHGHGQHPHSHHLANHIMLSELPEPPIPVSEIDMNDYDYDDHENNDQEELDSDEEYMYTMSQPNPAIDTNRIDEIPAKEPKFNAVPLKSALKKKGSNPGTPTQDNRTLTVRYDNNATATIK</sequence>
<reference evidence="2 3" key="1">
    <citation type="submission" date="2024-05" db="EMBL/GenBank/DDBJ databases">
        <title>Culex pipiens pipiens assembly and annotation.</title>
        <authorList>
            <person name="Alout H."/>
            <person name="Durand T."/>
        </authorList>
    </citation>
    <scope>NUCLEOTIDE SEQUENCE [LARGE SCALE GENOMIC DNA]</scope>
    <source>
        <strain evidence="2">HA-2024</strain>
        <tissue evidence="2">Whole body</tissue>
    </source>
</reference>
<feature type="compositionally biased region" description="Basic residues" evidence="1">
    <location>
        <begin position="222"/>
        <end position="235"/>
    </location>
</feature>
<feature type="compositionally biased region" description="Low complexity" evidence="1">
    <location>
        <begin position="185"/>
        <end position="221"/>
    </location>
</feature>
<feature type="region of interest" description="Disordered" evidence="1">
    <location>
        <begin position="1"/>
        <end position="71"/>
    </location>
</feature>
<dbReference type="EMBL" id="JBEHCU010014048">
    <property type="protein sequence ID" value="KAL1373726.1"/>
    <property type="molecule type" value="Genomic_DNA"/>
</dbReference>
<protein>
    <submittedName>
        <fullName evidence="2">Uncharacterized protein</fullName>
    </submittedName>
</protein>
<comment type="caution">
    <text evidence="2">The sequence shown here is derived from an EMBL/GenBank/DDBJ whole genome shotgun (WGS) entry which is preliminary data.</text>
</comment>
<feature type="region of interest" description="Disordered" evidence="1">
    <location>
        <begin position="165"/>
        <end position="235"/>
    </location>
</feature>
<feature type="region of interest" description="Disordered" evidence="1">
    <location>
        <begin position="125"/>
        <end position="151"/>
    </location>
</feature>
<evidence type="ECO:0000313" key="3">
    <source>
        <dbReference type="Proteomes" id="UP001562425"/>
    </source>
</evidence>
<gene>
    <name evidence="2" type="ORF">pipiens_005101</name>
</gene>